<proteinExistence type="predicted"/>
<sequence length="107" mass="11777">MSYTYSIGADVLTDAANGRIFRLTSDRLNKVFEVKGGEGNTNDGVLYYNDVEDLVDDQVATLSTDDKGRFVIMFLKGTEKNIAKFVSTDCIGGTVCSKDNAGYWVDR</sequence>
<dbReference type="Proteomes" id="UP000307440">
    <property type="component" value="Unassembled WGS sequence"/>
</dbReference>
<reference evidence="1 2" key="1">
    <citation type="journal article" date="2019" name="Nat. Ecol. Evol.">
        <title>Megaphylogeny resolves global patterns of mushroom evolution.</title>
        <authorList>
            <person name="Varga T."/>
            <person name="Krizsan K."/>
            <person name="Foldi C."/>
            <person name="Dima B."/>
            <person name="Sanchez-Garcia M."/>
            <person name="Sanchez-Ramirez S."/>
            <person name="Szollosi G.J."/>
            <person name="Szarkandi J.G."/>
            <person name="Papp V."/>
            <person name="Albert L."/>
            <person name="Andreopoulos W."/>
            <person name="Angelini C."/>
            <person name="Antonin V."/>
            <person name="Barry K.W."/>
            <person name="Bougher N.L."/>
            <person name="Buchanan P."/>
            <person name="Buyck B."/>
            <person name="Bense V."/>
            <person name="Catcheside P."/>
            <person name="Chovatia M."/>
            <person name="Cooper J."/>
            <person name="Damon W."/>
            <person name="Desjardin D."/>
            <person name="Finy P."/>
            <person name="Geml J."/>
            <person name="Haridas S."/>
            <person name="Hughes K."/>
            <person name="Justo A."/>
            <person name="Karasinski D."/>
            <person name="Kautmanova I."/>
            <person name="Kiss B."/>
            <person name="Kocsube S."/>
            <person name="Kotiranta H."/>
            <person name="LaButti K.M."/>
            <person name="Lechner B.E."/>
            <person name="Liimatainen K."/>
            <person name="Lipzen A."/>
            <person name="Lukacs Z."/>
            <person name="Mihaltcheva S."/>
            <person name="Morgado L.N."/>
            <person name="Niskanen T."/>
            <person name="Noordeloos M.E."/>
            <person name="Ohm R.A."/>
            <person name="Ortiz-Santana B."/>
            <person name="Ovrebo C."/>
            <person name="Racz N."/>
            <person name="Riley R."/>
            <person name="Savchenko A."/>
            <person name="Shiryaev A."/>
            <person name="Soop K."/>
            <person name="Spirin V."/>
            <person name="Szebenyi C."/>
            <person name="Tomsovsky M."/>
            <person name="Tulloss R.E."/>
            <person name="Uehling J."/>
            <person name="Grigoriev I.V."/>
            <person name="Vagvolgyi C."/>
            <person name="Papp T."/>
            <person name="Martin F.M."/>
            <person name="Miettinen O."/>
            <person name="Hibbett D.S."/>
            <person name="Nagy L.G."/>
        </authorList>
    </citation>
    <scope>NUCLEOTIDE SEQUENCE [LARGE SCALE GENOMIC DNA]</scope>
    <source>
        <strain evidence="1 2">CBS 121175</strain>
    </source>
</reference>
<gene>
    <name evidence="1" type="ORF">FA15DRAFT_757173</name>
</gene>
<evidence type="ECO:0000313" key="1">
    <source>
        <dbReference type="EMBL" id="TFK23486.1"/>
    </source>
</evidence>
<name>A0A5C3KSR6_COPMA</name>
<dbReference type="EMBL" id="ML210217">
    <property type="protein sequence ID" value="TFK23486.1"/>
    <property type="molecule type" value="Genomic_DNA"/>
</dbReference>
<protein>
    <submittedName>
        <fullName evidence="1">Uncharacterized protein</fullName>
    </submittedName>
</protein>
<keyword evidence="2" id="KW-1185">Reference proteome</keyword>
<dbReference type="AlphaFoldDB" id="A0A5C3KSR6"/>
<organism evidence="1 2">
    <name type="scientific">Coprinopsis marcescibilis</name>
    <name type="common">Agaric fungus</name>
    <name type="synonym">Psathyrella marcescibilis</name>
    <dbReference type="NCBI Taxonomy" id="230819"/>
    <lineage>
        <taxon>Eukaryota</taxon>
        <taxon>Fungi</taxon>
        <taxon>Dikarya</taxon>
        <taxon>Basidiomycota</taxon>
        <taxon>Agaricomycotina</taxon>
        <taxon>Agaricomycetes</taxon>
        <taxon>Agaricomycetidae</taxon>
        <taxon>Agaricales</taxon>
        <taxon>Agaricineae</taxon>
        <taxon>Psathyrellaceae</taxon>
        <taxon>Coprinopsis</taxon>
    </lineage>
</organism>
<accession>A0A5C3KSR6</accession>
<evidence type="ECO:0000313" key="2">
    <source>
        <dbReference type="Proteomes" id="UP000307440"/>
    </source>
</evidence>